<sequence length="231" mass="24321">MLDGQAAIAATLLRGPDHLPTGLFAGGRAAVLRGLRVHANTISHARLVALEDTFPRTRDYLGEGEFNRLSRAFIDGGGAQGRSLALIGESFSDWLVDPSAADLARVEWAWLESYHAPDTVALTLTDLAQLDEAALLAFRVRRHPATRVVTLAHAAALLVDPAFATDVGALMVVRPEAMVQLHAVGPADAAAIEMADEMTPLGNLIAQLAEEHPEGGAAIAALIAAGAFERV</sequence>
<evidence type="ECO:0000259" key="1">
    <source>
        <dbReference type="Pfam" id="PF09836"/>
    </source>
</evidence>
<reference evidence="2 3" key="1">
    <citation type="journal article" date="2010" name="Int. J. Syst. Evol. Microbiol.">
        <title>Sphingopyxis bauzanensis sp. nov., a psychrophilic bacterium isolated from soil.</title>
        <authorList>
            <person name="Zhang D.C."/>
            <person name="Liu H.C."/>
            <person name="Xin Y.H."/>
            <person name="Zhou Y.G."/>
            <person name="Schinner F."/>
            <person name="Margesin R."/>
        </authorList>
    </citation>
    <scope>NUCLEOTIDE SEQUENCE [LARGE SCALE GENOMIC DNA]</scope>
    <source>
        <strain evidence="2 3">DSM 22271</strain>
    </source>
</reference>
<organism evidence="2 3">
    <name type="scientific">Sphingopyxis bauzanensis</name>
    <dbReference type="NCBI Taxonomy" id="651663"/>
    <lineage>
        <taxon>Bacteria</taxon>
        <taxon>Pseudomonadati</taxon>
        <taxon>Pseudomonadota</taxon>
        <taxon>Alphaproteobacteria</taxon>
        <taxon>Sphingomonadales</taxon>
        <taxon>Sphingomonadaceae</taxon>
        <taxon>Sphingopyxis</taxon>
    </lineage>
</organism>
<dbReference type="RefSeq" id="WP_088440414.1">
    <property type="nucleotide sequence ID" value="NZ_BMMC01000005.1"/>
</dbReference>
<feature type="domain" description="Putative DNA-binding" evidence="1">
    <location>
        <begin position="5"/>
        <end position="95"/>
    </location>
</feature>
<dbReference type="Gene3D" id="1.10.150.690">
    <property type="entry name" value="DUF2063"/>
    <property type="match status" value="1"/>
</dbReference>
<dbReference type="AlphaFoldDB" id="A0A246K2G0"/>
<dbReference type="Proteomes" id="UP000197361">
    <property type="component" value="Unassembled WGS sequence"/>
</dbReference>
<dbReference type="Pfam" id="PF09836">
    <property type="entry name" value="DUF2063"/>
    <property type="match status" value="1"/>
</dbReference>
<dbReference type="InterPro" id="IPR018640">
    <property type="entry name" value="DUF2063"/>
</dbReference>
<evidence type="ECO:0000313" key="3">
    <source>
        <dbReference type="Proteomes" id="UP000197361"/>
    </source>
</evidence>
<dbReference type="EMBL" id="NISK01000001">
    <property type="protein sequence ID" value="OWQ99670.1"/>
    <property type="molecule type" value="Genomic_DNA"/>
</dbReference>
<protein>
    <submittedName>
        <fullName evidence="2">DUF2063 domain-containing protein</fullName>
    </submittedName>
</protein>
<keyword evidence="3" id="KW-1185">Reference proteome</keyword>
<dbReference type="InterPro" id="IPR044922">
    <property type="entry name" value="DUF2063_N_sf"/>
</dbReference>
<gene>
    <name evidence="2" type="ORF">CDQ92_06170</name>
</gene>
<comment type="caution">
    <text evidence="2">The sequence shown here is derived from an EMBL/GenBank/DDBJ whole genome shotgun (WGS) entry which is preliminary data.</text>
</comment>
<proteinExistence type="predicted"/>
<evidence type="ECO:0000313" key="2">
    <source>
        <dbReference type="EMBL" id="OWQ99670.1"/>
    </source>
</evidence>
<name>A0A246K2G0_9SPHN</name>
<dbReference type="OrthoDB" id="343356at2"/>
<accession>A0A246K2G0</accession>